<organism evidence="1 2">
    <name type="scientific">Streptomyces rishiriensis</name>
    <dbReference type="NCBI Taxonomy" id="68264"/>
    <lineage>
        <taxon>Bacteria</taxon>
        <taxon>Bacillati</taxon>
        <taxon>Actinomycetota</taxon>
        <taxon>Actinomycetes</taxon>
        <taxon>Kitasatosporales</taxon>
        <taxon>Streptomycetaceae</taxon>
        <taxon>Streptomyces</taxon>
    </lineage>
</organism>
<gene>
    <name evidence="1" type="ORF">QF030_000355</name>
</gene>
<proteinExistence type="predicted"/>
<evidence type="ECO:0000313" key="2">
    <source>
        <dbReference type="Proteomes" id="UP001230654"/>
    </source>
</evidence>
<dbReference type="EMBL" id="JAUSWV010000001">
    <property type="protein sequence ID" value="MDQ0578177.1"/>
    <property type="molecule type" value="Genomic_DNA"/>
</dbReference>
<dbReference type="Proteomes" id="UP001230654">
    <property type="component" value="Unassembled WGS sequence"/>
</dbReference>
<reference evidence="1 2" key="1">
    <citation type="submission" date="2023-07" db="EMBL/GenBank/DDBJ databases">
        <title>Comparative genomics of wheat-associated soil bacteria to identify genetic determinants of phenazine resistance.</title>
        <authorList>
            <person name="Mouncey N."/>
        </authorList>
    </citation>
    <scope>NUCLEOTIDE SEQUENCE [LARGE SCALE GENOMIC DNA]</scope>
    <source>
        <strain evidence="1 2">B2I6</strain>
    </source>
</reference>
<comment type="caution">
    <text evidence="1">The sequence shown here is derived from an EMBL/GenBank/DDBJ whole genome shotgun (WGS) entry which is preliminary data.</text>
</comment>
<accession>A0ABU0NGE1</accession>
<dbReference type="RefSeq" id="WP_307160824.1">
    <property type="nucleotide sequence ID" value="NZ_JAUSWV010000001.1"/>
</dbReference>
<sequence>MRDRDRLTNIEIAPDGAALIRRARLLQPCCPLLSLPLAPNLVVMPAHDAHRH</sequence>
<protein>
    <submittedName>
        <fullName evidence="1">Uncharacterized protein</fullName>
    </submittedName>
</protein>
<evidence type="ECO:0000313" key="1">
    <source>
        <dbReference type="EMBL" id="MDQ0578177.1"/>
    </source>
</evidence>
<name>A0ABU0NGE1_STRRH</name>
<keyword evidence="2" id="KW-1185">Reference proteome</keyword>